<dbReference type="InterPro" id="IPR050639">
    <property type="entry name" value="SSR_resolvase"/>
</dbReference>
<dbReference type="Gene3D" id="1.10.10.60">
    <property type="entry name" value="Homeodomain-like"/>
    <property type="match status" value="1"/>
</dbReference>
<organism evidence="8 9">
    <name type="scientific">Limosilactobacillus rudii</name>
    <dbReference type="NCBI Taxonomy" id="2759755"/>
    <lineage>
        <taxon>Bacteria</taxon>
        <taxon>Bacillati</taxon>
        <taxon>Bacillota</taxon>
        <taxon>Bacilli</taxon>
        <taxon>Lactobacillales</taxon>
        <taxon>Lactobacillaceae</taxon>
        <taxon>Limosilactobacillus</taxon>
    </lineage>
</organism>
<evidence type="ECO:0000256" key="4">
    <source>
        <dbReference type="ARBA" id="ARBA00023172"/>
    </source>
</evidence>
<dbReference type="CDD" id="cd03768">
    <property type="entry name" value="SR_ResInv"/>
    <property type="match status" value="1"/>
</dbReference>
<dbReference type="PROSITE" id="PS00397">
    <property type="entry name" value="RECOMBINASES_1"/>
    <property type="match status" value="1"/>
</dbReference>
<evidence type="ECO:0000256" key="1">
    <source>
        <dbReference type="ARBA" id="ARBA00009913"/>
    </source>
</evidence>
<evidence type="ECO:0000256" key="3">
    <source>
        <dbReference type="ARBA" id="ARBA00023125"/>
    </source>
</evidence>
<gene>
    <name evidence="8" type="ORF">H5S09_10065</name>
</gene>
<accession>A0A7W3UNK4</accession>
<dbReference type="PROSITE" id="PS51736">
    <property type="entry name" value="RECOMBINASES_3"/>
    <property type="match status" value="1"/>
</dbReference>
<evidence type="ECO:0000256" key="5">
    <source>
        <dbReference type="PIRSR" id="PIRSR606118-50"/>
    </source>
</evidence>
<sequence length="204" mass="23851">MAIIYYARVSSNDQNLSRQLAKAQMVHANKIFTDKQSGKNTDRPGLKMMLNYIREGDIVEIASLDRLSRNYSDIKKLVQQLKNKKVRLVVDDFPISNSGNKLVDEFLLDITINLMSFVAENERQKIRERQRQGIVQARKAGTYRGRSKKYAPYSNNREGRLVFENIRRKYLTNNYTSKTQLAKENGISRQQLYRIINMINKQQK</sequence>
<dbReference type="Gene3D" id="3.40.50.1390">
    <property type="entry name" value="Resolvase, N-terminal catalytic domain"/>
    <property type="match status" value="1"/>
</dbReference>
<dbReference type="SMART" id="SM00857">
    <property type="entry name" value="Resolvase"/>
    <property type="match status" value="1"/>
</dbReference>
<evidence type="ECO:0000256" key="6">
    <source>
        <dbReference type="PROSITE-ProRule" id="PRU10137"/>
    </source>
</evidence>
<comment type="caution">
    <text evidence="8">The sequence shown here is derived from an EMBL/GenBank/DDBJ whole genome shotgun (WGS) entry which is preliminary data.</text>
</comment>
<dbReference type="EMBL" id="JACIVA010000058">
    <property type="protein sequence ID" value="MBB1098270.1"/>
    <property type="molecule type" value="Genomic_DNA"/>
</dbReference>
<dbReference type="InterPro" id="IPR006118">
    <property type="entry name" value="Recombinase_CS"/>
</dbReference>
<keyword evidence="2" id="KW-0229">DNA integration</keyword>
<dbReference type="AlphaFoldDB" id="A0A7W3UNK4"/>
<proteinExistence type="inferred from homology"/>
<dbReference type="GO" id="GO:0015074">
    <property type="term" value="P:DNA integration"/>
    <property type="evidence" value="ECO:0007669"/>
    <property type="project" value="UniProtKB-KW"/>
</dbReference>
<keyword evidence="4" id="KW-0233">DNA recombination</keyword>
<keyword evidence="3" id="KW-0238">DNA-binding</keyword>
<feature type="domain" description="Resolvase/invertase-type recombinase catalytic" evidence="7">
    <location>
        <begin position="2"/>
        <end position="141"/>
    </location>
</feature>
<protein>
    <submittedName>
        <fullName evidence="8">Recombinase family protein</fullName>
    </submittedName>
</protein>
<dbReference type="SUPFAM" id="SSF53041">
    <property type="entry name" value="Resolvase-like"/>
    <property type="match status" value="1"/>
</dbReference>
<dbReference type="InterPro" id="IPR006119">
    <property type="entry name" value="Resolv_N"/>
</dbReference>
<evidence type="ECO:0000256" key="2">
    <source>
        <dbReference type="ARBA" id="ARBA00022908"/>
    </source>
</evidence>
<dbReference type="Pfam" id="PF00239">
    <property type="entry name" value="Resolvase"/>
    <property type="match status" value="1"/>
</dbReference>
<dbReference type="InterPro" id="IPR036162">
    <property type="entry name" value="Resolvase-like_N_sf"/>
</dbReference>
<dbReference type="GO" id="GO:0003677">
    <property type="term" value="F:DNA binding"/>
    <property type="evidence" value="ECO:0007669"/>
    <property type="project" value="UniProtKB-KW"/>
</dbReference>
<keyword evidence="9" id="KW-1185">Reference proteome</keyword>
<reference evidence="8 9" key="1">
    <citation type="submission" date="2020-07" db="EMBL/GenBank/DDBJ databases">
        <title>Description of Limosilactobacillus balticus sp. nov., Limosilactobacillus agrestis sp. nov., Limosilactobacillus albertensis sp. nov., Limosilactobacillus rudii sp. nov., Limosilactobacillus fastidiosus sp. nov., five novel Limosilactobacillus species isolated from the vertebrate gastrointestinal tract, and proposal of 6 subspecies of Limosilactobacillus reuteri adapted to the gastrointestinal tract of specific vertebrate hosts.</title>
        <authorList>
            <person name="Li F."/>
            <person name="Cheng C."/>
            <person name="Zheng J."/>
            <person name="Quevedo R.M."/>
            <person name="Li J."/>
            <person name="Roos S."/>
            <person name="Gaenzle M.G."/>
            <person name="Walter J."/>
        </authorList>
    </citation>
    <scope>NUCLEOTIDE SEQUENCE [LARGE SCALE GENOMIC DNA]</scope>
    <source>
        <strain evidence="8 9">STM2_1</strain>
    </source>
</reference>
<dbReference type="PANTHER" id="PTHR30461">
    <property type="entry name" value="DNA-INVERTASE FROM LAMBDOID PROPHAGE"/>
    <property type="match status" value="1"/>
</dbReference>
<dbReference type="GO" id="GO:0000150">
    <property type="term" value="F:DNA strand exchange activity"/>
    <property type="evidence" value="ECO:0007669"/>
    <property type="project" value="InterPro"/>
</dbReference>
<name>A0A7W3UNK4_9LACO</name>
<evidence type="ECO:0000259" key="7">
    <source>
        <dbReference type="PROSITE" id="PS51736"/>
    </source>
</evidence>
<evidence type="ECO:0000313" key="9">
    <source>
        <dbReference type="Proteomes" id="UP000517106"/>
    </source>
</evidence>
<evidence type="ECO:0000313" key="8">
    <source>
        <dbReference type="EMBL" id="MBB1098270.1"/>
    </source>
</evidence>
<dbReference type="PANTHER" id="PTHR30461:SF26">
    <property type="entry name" value="RESOLVASE HOMOLOG YNEB"/>
    <property type="match status" value="1"/>
</dbReference>
<dbReference type="Proteomes" id="UP000517106">
    <property type="component" value="Unassembled WGS sequence"/>
</dbReference>
<dbReference type="RefSeq" id="WP_182596983.1">
    <property type="nucleotide sequence ID" value="NZ_JACIVA010000058.1"/>
</dbReference>
<comment type="similarity">
    <text evidence="1">Belongs to the site-specific recombinase resolvase family.</text>
</comment>
<feature type="active site" description="O-(5'-phospho-DNA)-serine intermediate" evidence="5 6">
    <location>
        <position position="10"/>
    </location>
</feature>